<evidence type="ECO:0008006" key="3">
    <source>
        <dbReference type="Google" id="ProtNLM"/>
    </source>
</evidence>
<sequence>MADMETILDNDTPQEAYPKINRNFDRLNQEIAGIKGSMVVASYYGVDASIGTNDATTLLNDLFAAAKSQGKKYVYFDVPHTYQVSGKLTGALELILLGDGASIKSSHLDNYYIQICNTLQVYTGKYNTMVHDEKMFETVWEAIQYRKIVNVCVWGDSISTNREPGSGDCFGVSYNTGPLFIEGARDGLTDGDAYYHRLIDMLVTKFKNVTFNFYNRAIGGTYIQQWQDVNDTFNNVSQPWVDHVQDTNADLLIIAWGMNNETISAGKEFMYYMDQITNYIDAHFTKKPSIAWLTTPRPAMVLEDNRFGTYNAQFARDLAAYAARMHGKSKGNYIIDVNKVSNLKRAGKEFEHPIMQALAIRDTQLDEILSGNYVKNETDYRLSTPDQYLQFDVQLKDFVLEFEVNFGQNLPASNESLWLHYNWIGGNDGQGSLIIIGPQNASGVGWIADHNRYLDQAHWGRQGIYSGSAAWDNNTFRSIRVEKRDDILDIFLDRTRVLRARTKLNNMPGVIRLRKNPGEMGTFTLRNLKLYEGVYRHYLPTLTEYEMWGKYPGKDYGTKPWIGGDGRVHPGSVGIGEVYAVALKEFIDDLADIRIAAASVADRGLLPMEQKITAWRTRPDIPQTASGANLRFFNAQWTDYPKVVTLQRADGSYLKFRPDINEFDPGATALLAGEFAAYNDPARNITQIAYAYTGALDASYTFTSYLKVGS</sequence>
<dbReference type="EMBL" id="JBHHMI010000028">
    <property type="protein sequence ID" value="MFB5269252.1"/>
    <property type="molecule type" value="Genomic_DNA"/>
</dbReference>
<evidence type="ECO:0000313" key="1">
    <source>
        <dbReference type="EMBL" id="MFB5269252.1"/>
    </source>
</evidence>
<protein>
    <recommendedName>
        <fullName evidence="3">SGNH hydrolase-type esterase domain-containing protein</fullName>
    </recommendedName>
</protein>
<organism evidence="1 2">
    <name type="scientific">Paenibacillus enshidis</name>
    <dbReference type="NCBI Taxonomy" id="1458439"/>
    <lineage>
        <taxon>Bacteria</taxon>
        <taxon>Bacillati</taxon>
        <taxon>Bacillota</taxon>
        <taxon>Bacilli</taxon>
        <taxon>Bacillales</taxon>
        <taxon>Paenibacillaceae</taxon>
        <taxon>Paenibacillus</taxon>
    </lineage>
</organism>
<keyword evidence="2" id="KW-1185">Reference proteome</keyword>
<dbReference type="Proteomes" id="UP001580346">
    <property type="component" value="Unassembled WGS sequence"/>
</dbReference>
<comment type="caution">
    <text evidence="1">The sequence shown here is derived from an EMBL/GenBank/DDBJ whole genome shotgun (WGS) entry which is preliminary data.</text>
</comment>
<proteinExistence type="predicted"/>
<dbReference type="Gene3D" id="3.40.50.1110">
    <property type="entry name" value="SGNH hydrolase"/>
    <property type="match status" value="1"/>
</dbReference>
<dbReference type="InterPro" id="IPR036514">
    <property type="entry name" value="SGNH_hydro_sf"/>
</dbReference>
<name>A0ABV5AYH0_9BACL</name>
<evidence type="ECO:0000313" key="2">
    <source>
        <dbReference type="Proteomes" id="UP001580346"/>
    </source>
</evidence>
<gene>
    <name evidence="1" type="ORF">ACE41H_21055</name>
</gene>
<dbReference type="RefSeq" id="WP_375357526.1">
    <property type="nucleotide sequence ID" value="NZ_JBHHMI010000028.1"/>
</dbReference>
<reference evidence="1 2" key="1">
    <citation type="submission" date="2024-09" db="EMBL/GenBank/DDBJ databases">
        <title>Paenibacillus zeirhizospherea sp. nov., isolated from surface of the maize (Zea mays) roots in a horticulture field, Hungary.</title>
        <authorList>
            <person name="Marton D."/>
            <person name="Farkas M."/>
            <person name="Bedics A."/>
            <person name="Toth E."/>
            <person name="Tancsics A."/>
            <person name="Boka K."/>
            <person name="Maroti G."/>
            <person name="Kriszt B."/>
            <person name="Cserhati M."/>
        </authorList>
    </citation>
    <scope>NUCLEOTIDE SEQUENCE [LARGE SCALE GENOMIC DNA]</scope>
    <source>
        <strain evidence="1 2">KCTC 33519</strain>
    </source>
</reference>
<dbReference type="SUPFAM" id="SSF52266">
    <property type="entry name" value="SGNH hydrolase"/>
    <property type="match status" value="1"/>
</dbReference>
<accession>A0ABV5AYH0</accession>